<dbReference type="OrthoDB" id="10262656at2759"/>
<feature type="region of interest" description="Disordered" evidence="17">
    <location>
        <begin position="1105"/>
        <end position="1124"/>
    </location>
</feature>
<dbReference type="GO" id="GO:0003723">
    <property type="term" value="F:RNA binding"/>
    <property type="evidence" value="ECO:0007669"/>
    <property type="project" value="UniProtKB-KW"/>
</dbReference>
<feature type="region of interest" description="Disordered" evidence="17">
    <location>
        <begin position="46"/>
        <end position="66"/>
    </location>
</feature>
<comment type="catalytic activity">
    <reaction evidence="14">
        <text>ATP + H2O = ADP + phosphate + H(+)</text>
        <dbReference type="Rhea" id="RHEA:13065"/>
        <dbReference type="ChEBI" id="CHEBI:15377"/>
        <dbReference type="ChEBI" id="CHEBI:15378"/>
        <dbReference type="ChEBI" id="CHEBI:30616"/>
        <dbReference type="ChEBI" id="CHEBI:43474"/>
        <dbReference type="ChEBI" id="CHEBI:456216"/>
        <dbReference type="EC" id="3.6.4.13"/>
    </reaction>
</comment>
<name>A0A8H5M586_9AGAR</name>
<keyword evidence="12 18" id="KW-0472">Membrane</keyword>
<evidence type="ECO:0000256" key="1">
    <source>
        <dbReference type="ARBA" id="ARBA00004123"/>
    </source>
</evidence>
<evidence type="ECO:0000256" key="9">
    <source>
        <dbReference type="ARBA" id="ARBA00022840"/>
    </source>
</evidence>
<dbReference type="InterPro" id="IPR036259">
    <property type="entry name" value="MFS_trans_sf"/>
</dbReference>
<feature type="short sequence motif" description="Q motif" evidence="15">
    <location>
        <begin position="829"/>
        <end position="857"/>
    </location>
</feature>
<sequence>MSAQRPDRINIPIRTFGVQGPGGDAQDNAQEEPTLLRRVLSRISFRSKRHRPSTTSQWDSPTSQDGAAAILSPTTERAPIPTMIQPSGEVYTTPLPVLSMIVLSITMLGEFLSANVSTPFLLFMVKGFDERANESEVAFWTGILVSTFFLTQFVTSLLWATVAEKHGRRAVLIISLLGSAVTCLIFGTSTTLQQAICIRLMQGIFAGAVGVARGSVTFITDPSNEGRAYAILGFSWGLGGVVGAIIGGSFERPAIKWPGIFGDIPLFITYPYLLPCALAALVTFIGSILSCFLGRDGGSREGAIRLGPEKIDVHPPIPEEESTPSSPVFETHERPSFMGSIGRKVSQKVSGYFAQRVHDAHRATPPLNTSAPPSAVPLSTPGTRLERTRTFSRTSRANGSAYGYTGSYRNRLASNATTINARRGSMASSLRRRRGSNMGSVREVAETPDLNFAQRLLMANENAVTNIADLWVAAAMNVDNEDPFESDSEDGSDDDAESVDLGQVSSEDVEVHDTLEEDPGAGRGRHPSSHRNAIPIPRLGLSHRPSNATSLRPPRSFSSARSPRRPSHSQQSPLRHPSVSFSQAAYGTPTSRRFSSTVPSIFAHPGVKTPPAVLDAQQLLLRSDLETTPTGDVLNPITESWPLSAESQSDVESLIEKPPSLTSQLPVLVIVQYGMMALHTTTHDQVFMSYLVTDYDAGGLNLNAGHFAQLIALMCLAQIAYQFYLYPNIGPPRGRFSHLAMFRVGSLLFIPAYLSVILYRPFASANDDGNFLVMTGKRFSAAYVIENDEEQPSKGPTSKKIKAVPKEVQLTELPLAEEVVESFDSELLPEWHKLSLHPQLLKALYSKGFKSPTPIQAASLPPALADRDVVGIAQTGSGKTLAYGLPILQYLLSQPRLTPGTKRPVRALILAPTRELALQVSSHLNACLNPNDVSALEAEDPQSTESNKEGKATIGNGKAKGKGKAKAEPAAPVAQKPPPRVSVAAIVGGMSAQKQRRILDRGVDVLVATPGRLWDIMEADDVLSRDIKRLRFLVLDEADRMIETGHFAELDNILRLTLRENKEDQIDTEFDNEFGDEKEESKEGIKDGLQTFVFSATLSKDLQRNVKRRSRPKSAGKYKKRDEKPATTLDDLLLRLDFRDPDPQVIDLSPEGGVVSTLQESKIECLSADKDVYLYYFFLRYPGRSLVFLSSIDGIRRLMPLMELLNVNAFPLHSQLEQRQRLKNLDRFTNTPNAILLATDIAARGLDIPAVDHVIHYQIPRSADSYVHRNGRTARATRKGFSLLMCAPDEKRVVRALLGNLGRQEDEIPEISMELTLLDKLKHRVQLARKIETAHHKVKKANHDRNWMKETAAAMEIELDSDYLSDDEDKLANQKRKAKDAKNAALKAELKHLLSQPLIARGVFAKYITSGSRQIVDDLIAGANNETMVGLTKAEAGSSLVAPKKKKKQPVKEEHEEWEGISAD</sequence>
<dbReference type="Pfam" id="PF00270">
    <property type="entry name" value="DEAD"/>
    <property type="match status" value="2"/>
</dbReference>
<evidence type="ECO:0000256" key="12">
    <source>
        <dbReference type="ARBA" id="ARBA00023136"/>
    </source>
</evidence>
<comment type="caution">
    <text evidence="22">The sequence shown here is derived from an EMBL/GenBank/DDBJ whole genome shotgun (WGS) entry which is preliminary data.</text>
</comment>
<dbReference type="InterPro" id="IPR014001">
    <property type="entry name" value="Helicase_ATP-bd"/>
</dbReference>
<feature type="domain" description="DEAD-box RNA helicase Q" evidence="21">
    <location>
        <begin position="829"/>
        <end position="857"/>
    </location>
</feature>
<accession>A0A8H5M586</accession>
<feature type="region of interest" description="Disordered" evidence="17">
    <location>
        <begin position="481"/>
        <end position="579"/>
    </location>
</feature>
<evidence type="ECO:0000256" key="14">
    <source>
        <dbReference type="ARBA" id="ARBA00047984"/>
    </source>
</evidence>
<dbReference type="CDD" id="cd18787">
    <property type="entry name" value="SF2_C_DEAD"/>
    <property type="match status" value="1"/>
</dbReference>
<feature type="transmembrane region" description="Helical" evidence="18">
    <location>
        <begin position="101"/>
        <end position="125"/>
    </location>
</feature>
<dbReference type="InterPro" id="IPR027417">
    <property type="entry name" value="P-loop_NTPase"/>
</dbReference>
<dbReference type="EC" id="3.6.4.13" evidence="3"/>
<evidence type="ECO:0000256" key="17">
    <source>
        <dbReference type="SAM" id="MobiDB-lite"/>
    </source>
</evidence>
<dbReference type="GO" id="GO:0003724">
    <property type="term" value="F:RNA helicase activity"/>
    <property type="evidence" value="ECO:0007669"/>
    <property type="project" value="UniProtKB-EC"/>
</dbReference>
<evidence type="ECO:0000259" key="20">
    <source>
        <dbReference type="PROSITE" id="PS51194"/>
    </source>
</evidence>
<evidence type="ECO:0000256" key="18">
    <source>
        <dbReference type="SAM" id="Phobius"/>
    </source>
</evidence>
<keyword evidence="16" id="KW-0175">Coiled coil</keyword>
<dbReference type="GO" id="GO:0005829">
    <property type="term" value="C:cytosol"/>
    <property type="evidence" value="ECO:0007669"/>
    <property type="project" value="TreeGrafter"/>
</dbReference>
<dbReference type="PANTHER" id="PTHR47959">
    <property type="entry name" value="ATP-DEPENDENT RNA HELICASE RHLE-RELATED"/>
    <property type="match status" value="1"/>
</dbReference>
<feature type="transmembrane region" description="Helical" evidence="18">
    <location>
        <begin position="137"/>
        <end position="159"/>
    </location>
</feature>
<evidence type="ECO:0000256" key="15">
    <source>
        <dbReference type="PROSITE-ProRule" id="PRU00552"/>
    </source>
</evidence>
<feature type="compositionally biased region" description="Low complexity" evidence="17">
    <location>
        <begin position="550"/>
        <end position="561"/>
    </location>
</feature>
<evidence type="ECO:0000256" key="11">
    <source>
        <dbReference type="ARBA" id="ARBA00022989"/>
    </source>
</evidence>
<dbReference type="InterPro" id="IPR014014">
    <property type="entry name" value="RNA_helicase_DEAD_Q_motif"/>
</dbReference>
<organism evidence="22 23">
    <name type="scientific">Tricholomella constricta</name>
    <dbReference type="NCBI Taxonomy" id="117010"/>
    <lineage>
        <taxon>Eukaryota</taxon>
        <taxon>Fungi</taxon>
        <taxon>Dikarya</taxon>
        <taxon>Basidiomycota</taxon>
        <taxon>Agaricomycotina</taxon>
        <taxon>Agaricomycetes</taxon>
        <taxon>Agaricomycetidae</taxon>
        <taxon>Agaricales</taxon>
        <taxon>Tricholomatineae</taxon>
        <taxon>Lyophyllaceae</taxon>
        <taxon>Tricholomella</taxon>
    </lineage>
</organism>
<evidence type="ECO:0000256" key="2">
    <source>
        <dbReference type="ARBA" id="ARBA00004141"/>
    </source>
</evidence>
<dbReference type="GO" id="GO:0010467">
    <property type="term" value="P:gene expression"/>
    <property type="evidence" value="ECO:0007669"/>
    <property type="project" value="UniProtKB-ARBA"/>
</dbReference>
<feature type="compositionally biased region" description="Polar residues" evidence="17">
    <location>
        <begin position="53"/>
        <end position="65"/>
    </location>
</feature>
<dbReference type="Gene3D" id="1.20.1250.20">
    <property type="entry name" value="MFS general substrate transporter like domains"/>
    <property type="match status" value="1"/>
</dbReference>
<dbReference type="Pfam" id="PF00271">
    <property type="entry name" value="Helicase_C"/>
    <property type="match status" value="1"/>
</dbReference>
<evidence type="ECO:0000256" key="13">
    <source>
        <dbReference type="ARBA" id="ARBA00023242"/>
    </source>
</evidence>
<feature type="domain" description="Helicase ATP-binding" evidence="19">
    <location>
        <begin position="860"/>
        <end position="1116"/>
    </location>
</feature>
<feature type="region of interest" description="Disordered" evidence="17">
    <location>
        <begin position="363"/>
        <end position="386"/>
    </location>
</feature>
<evidence type="ECO:0000256" key="8">
    <source>
        <dbReference type="ARBA" id="ARBA00022806"/>
    </source>
</evidence>
<comment type="subcellular location">
    <subcellularLocation>
        <location evidence="2">Membrane</location>
        <topology evidence="2">Multi-pass membrane protein</topology>
    </subcellularLocation>
    <subcellularLocation>
        <location evidence="1">Nucleus</location>
    </subcellularLocation>
</comment>
<dbReference type="GO" id="GO:0005524">
    <property type="term" value="F:ATP binding"/>
    <property type="evidence" value="ECO:0007669"/>
    <property type="project" value="UniProtKB-KW"/>
</dbReference>
<keyword evidence="5 18" id="KW-0812">Transmembrane</keyword>
<dbReference type="GO" id="GO:0016787">
    <property type="term" value="F:hydrolase activity"/>
    <property type="evidence" value="ECO:0007669"/>
    <property type="project" value="UniProtKB-KW"/>
</dbReference>
<evidence type="ECO:0000256" key="6">
    <source>
        <dbReference type="ARBA" id="ARBA00022741"/>
    </source>
</evidence>
<feature type="region of interest" description="Disordered" evidence="17">
    <location>
        <begin position="937"/>
        <end position="979"/>
    </location>
</feature>
<keyword evidence="11 18" id="KW-1133">Transmembrane helix</keyword>
<evidence type="ECO:0000313" key="23">
    <source>
        <dbReference type="Proteomes" id="UP000565441"/>
    </source>
</evidence>
<feature type="region of interest" description="Disordered" evidence="17">
    <location>
        <begin position="1"/>
        <end position="32"/>
    </location>
</feature>
<feature type="domain" description="Helicase C-terminal" evidence="20">
    <location>
        <begin position="1171"/>
        <end position="1316"/>
    </location>
</feature>
<dbReference type="SMART" id="SM00490">
    <property type="entry name" value="HELICc"/>
    <property type="match status" value="1"/>
</dbReference>
<keyword evidence="6" id="KW-0547">Nucleotide-binding</keyword>
<evidence type="ECO:0000259" key="19">
    <source>
        <dbReference type="PROSITE" id="PS51192"/>
    </source>
</evidence>
<dbReference type="Pfam" id="PF07690">
    <property type="entry name" value="MFS_1"/>
    <property type="match status" value="1"/>
</dbReference>
<evidence type="ECO:0000256" key="16">
    <source>
        <dbReference type="SAM" id="Coils"/>
    </source>
</evidence>
<dbReference type="EMBL" id="JAACJP010000011">
    <property type="protein sequence ID" value="KAF5381368.1"/>
    <property type="molecule type" value="Genomic_DNA"/>
</dbReference>
<feature type="region of interest" description="Disordered" evidence="17">
    <location>
        <begin position="1434"/>
        <end position="1464"/>
    </location>
</feature>
<evidence type="ECO:0000256" key="7">
    <source>
        <dbReference type="ARBA" id="ARBA00022801"/>
    </source>
</evidence>
<feature type="compositionally biased region" description="Acidic residues" evidence="17">
    <location>
        <begin position="481"/>
        <end position="498"/>
    </location>
</feature>
<dbReference type="InterPro" id="IPR001650">
    <property type="entry name" value="Helicase_C-like"/>
</dbReference>
<dbReference type="SUPFAM" id="SSF52540">
    <property type="entry name" value="P-loop containing nucleoside triphosphate hydrolases"/>
    <property type="match status" value="2"/>
</dbReference>
<dbReference type="PROSITE" id="PS51194">
    <property type="entry name" value="HELICASE_CTER"/>
    <property type="match status" value="1"/>
</dbReference>
<feature type="region of interest" description="Disordered" evidence="17">
    <location>
        <begin position="310"/>
        <end position="331"/>
    </location>
</feature>
<feature type="transmembrane region" description="Helical" evidence="18">
    <location>
        <begin position="171"/>
        <end position="192"/>
    </location>
</feature>
<feature type="coiled-coil region" evidence="16">
    <location>
        <begin position="1364"/>
        <end position="1391"/>
    </location>
</feature>
<keyword evidence="10" id="KW-0694">RNA-binding</keyword>
<evidence type="ECO:0000259" key="21">
    <source>
        <dbReference type="PROSITE" id="PS51195"/>
    </source>
</evidence>
<dbReference type="GO" id="GO:0042254">
    <property type="term" value="P:ribosome biogenesis"/>
    <property type="evidence" value="ECO:0007669"/>
    <property type="project" value="UniProtKB-KW"/>
</dbReference>
<dbReference type="InterPro" id="IPR011545">
    <property type="entry name" value="DEAD/DEAH_box_helicase_dom"/>
</dbReference>
<dbReference type="PANTHER" id="PTHR47959:SF1">
    <property type="entry name" value="ATP-DEPENDENT RNA HELICASE DBPA"/>
    <property type="match status" value="1"/>
</dbReference>
<dbReference type="GO" id="GO:0022857">
    <property type="term" value="F:transmembrane transporter activity"/>
    <property type="evidence" value="ECO:0007669"/>
    <property type="project" value="InterPro"/>
</dbReference>
<feature type="transmembrane region" description="Helical" evidence="18">
    <location>
        <begin position="270"/>
        <end position="293"/>
    </location>
</feature>
<keyword evidence="13" id="KW-0539">Nucleus</keyword>
<evidence type="ECO:0000256" key="10">
    <source>
        <dbReference type="ARBA" id="ARBA00022884"/>
    </source>
</evidence>
<evidence type="ECO:0000256" key="5">
    <source>
        <dbReference type="ARBA" id="ARBA00022692"/>
    </source>
</evidence>
<keyword evidence="23" id="KW-1185">Reference proteome</keyword>
<keyword evidence="8" id="KW-0347">Helicase</keyword>
<keyword evidence="9" id="KW-0067">ATP-binding</keyword>
<reference evidence="22 23" key="1">
    <citation type="journal article" date="2020" name="ISME J.">
        <title>Uncovering the hidden diversity of litter-decomposition mechanisms in mushroom-forming fungi.</title>
        <authorList>
            <person name="Floudas D."/>
            <person name="Bentzer J."/>
            <person name="Ahren D."/>
            <person name="Johansson T."/>
            <person name="Persson P."/>
            <person name="Tunlid A."/>
        </authorList>
    </citation>
    <scope>NUCLEOTIDE SEQUENCE [LARGE SCALE GENOMIC DNA]</scope>
    <source>
        <strain evidence="22 23">CBS 661.87</strain>
    </source>
</reference>
<dbReference type="GO" id="GO:0005634">
    <property type="term" value="C:nucleus"/>
    <property type="evidence" value="ECO:0007669"/>
    <property type="project" value="UniProtKB-SubCell"/>
</dbReference>
<dbReference type="SUPFAM" id="SSF103473">
    <property type="entry name" value="MFS general substrate transporter"/>
    <property type="match status" value="1"/>
</dbReference>
<dbReference type="InterPro" id="IPR001958">
    <property type="entry name" value="Tet-R_TetA/multi-R_MdtG-like"/>
</dbReference>
<keyword evidence="4" id="KW-0690">Ribosome biogenesis</keyword>
<dbReference type="Gene3D" id="3.40.50.300">
    <property type="entry name" value="P-loop containing nucleotide triphosphate hydrolases"/>
    <property type="match status" value="2"/>
</dbReference>
<feature type="region of interest" description="Disordered" evidence="17">
    <location>
        <begin position="423"/>
        <end position="442"/>
    </location>
</feature>
<feature type="transmembrane region" description="Helical" evidence="18">
    <location>
        <begin position="228"/>
        <end position="250"/>
    </location>
</feature>
<dbReference type="Proteomes" id="UP000565441">
    <property type="component" value="Unassembled WGS sequence"/>
</dbReference>
<protein>
    <recommendedName>
        <fullName evidence="3">RNA helicase</fullName>
        <ecNumber evidence="3">3.6.4.13</ecNumber>
    </recommendedName>
</protein>
<dbReference type="GO" id="GO:0016020">
    <property type="term" value="C:membrane"/>
    <property type="evidence" value="ECO:0007669"/>
    <property type="project" value="UniProtKB-SubCell"/>
</dbReference>
<dbReference type="InterPro" id="IPR011701">
    <property type="entry name" value="MFS"/>
</dbReference>
<dbReference type="PRINTS" id="PR01035">
    <property type="entry name" value="TCRTETA"/>
</dbReference>
<gene>
    <name evidence="22" type="ORF">D9615_008304</name>
</gene>
<feature type="compositionally biased region" description="Basic residues" evidence="17">
    <location>
        <begin position="1105"/>
        <end position="1119"/>
    </location>
</feature>
<evidence type="ECO:0000256" key="3">
    <source>
        <dbReference type="ARBA" id="ARBA00012552"/>
    </source>
</evidence>
<dbReference type="InterPro" id="IPR050079">
    <property type="entry name" value="DEAD_box_RNA_helicase"/>
</dbReference>
<dbReference type="PROSITE" id="PS51195">
    <property type="entry name" value="Q_MOTIF"/>
    <property type="match status" value="1"/>
</dbReference>
<evidence type="ECO:0000256" key="4">
    <source>
        <dbReference type="ARBA" id="ARBA00022517"/>
    </source>
</evidence>
<dbReference type="SMART" id="SM00487">
    <property type="entry name" value="DEXDc"/>
    <property type="match status" value="1"/>
</dbReference>
<evidence type="ECO:0000313" key="22">
    <source>
        <dbReference type="EMBL" id="KAF5381368.1"/>
    </source>
</evidence>
<dbReference type="PROSITE" id="PS00039">
    <property type="entry name" value="DEAD_ATP_HELICASE"/>
    <property type="match status" value="1"/>
</dbReference>
<proteinExistence type="predicted"/>
<dbReference type="InterPro" id="IPR000629">
    <property type="entry name" value="RNA-helicase_DEAD-box_CS"/>
</dbReference>
<keyword evidence="7" id="KW-0378">Hydrolase</keyword>
<dbReference type="PROSITE" id="PS51192">
    <property type="entry name" value="HELICASE_ATP_BIND_1"/>
    <property type="match status" value="1"/>
</dbReference>